<dbReference type="InterPro" id="IPR048406">
    <property type="entry name" value="GldM_Ig-like-2"/>
</dbReference>
<feature type="domain" description="Gliding motility-associated protein GldM N-terminal" evidence="2">
    <location>
        <begin position="31"/>
        <end position="225"/>
    </location>
</feature>
<evidence type="ECO:0000259" key="1">
    <source>
        <dbReference type="Pfam" id="PF12080"/>
    </source>
</evidence>
<evidence type="ECO:0000313" key="5">
    <source>
        <dbReference type="EMBL" id="SDH32981.1"/>
    </source>
</evidence>
<keyword evidence="6" id="KW-1185">Reference proteome</keyword>
<organism evidence="5 6">
    <name type="scientific">Myroides phaeus</name>
    <dbReference type="NCBI Taxonomy" id="702745"/>
    <lineage>
        <taxon>Bacteria</taxon>
        <taxon>Pseudomonadati</taxon>
        <taxon>Bacteroidota</taxon>
        <taxon>Flavobacteriia</taxon>
        <taxon>Flavobacteriales</taxon>
        <taxon>Flavobacteriaceae</taxon>
        <taxon>Myroides</taxon>
    </lineage>
</organism>
<feature type="domain" description="Gliding motility-associated protein GldM first immunoglobulin-like" evidence="3">
    <location>
        <begin position="229"/>
        <end position="329"/>
    </location>
</feature>
<proteinExistence type="predicted"/>
<evidence type="ECO:0000259" key="4">
    <source>
        <dbReference type="Pfam" id="PF21602"/>
    </source>
</evidence>
<dbReference type="EMBL" id="FNDQ01000002">
    <property type="protein sequence ID" value="SDH32981.1"/>
    <property type="molecule type" value="Genomic_DNA"/>
</dbReference>
<dbReference type="Pfam" id="PF12080">
    <property type="entry name" value="GldM_4th"/>
    <property type="match status" value="1"/>
</dbReference>
<dbReference type="Pfam" id="PF21602">
    <property type="entry name" value="GldM_3rd"/>
    <property type="match status" value="1"/>
</dbReference>
<name>A0A1G8BIM6_9FLAO</name>
<dbReference type="InterPro" id="IPR048405">
    <property type="entry name" value="GldM_Ig-like-1"/>
</dbReference>
<feature type="domain" description="Gliding motility-associated protein GldM C-terminal" evidence="1">
    <location>
        <begin position="416"/>
        <end position="520"/>
    </location>
</feature>
<dbReference type="InterPro" id="IPR022720">
    <property type="entry name" value="Motility-assoc_prot_GldM_N"/>
</dbReference>
<evidence type="ECO:0000259" key="3">
    <source>
        <dbReference type="Pfam" id="PF21601"/>
    </source>
</evidence>
<dbReference type="InterPro" id="IPR019859">
    <property type="entry name" value="Motility-assoc_prot_GldM"/>
</dbReference>
<protein>
    <submittedName>
        <fullName evidence="5">Gliding motility-associated protein GldM</fullName>
    </submittedName>
</protein>
<dbReference type="AlphaFoldDB" id="A0A1G8BIM6"/>
<dbReference type="Proteomes" id="UP000243588">
    <property type="component" value="Unassembled WGS sequence"/>
</dbReference>
<dbReference type="NCBIfam" id="TIGR03517">
    <property type="entry name" value="GldM_gliding"/>
    <property type="match status" value="1"/>
</dbReference>
<feature type="domain" description="Gliding motility-associated protein GldM second immunoglobulin-like" evidence="4">
    <location>
        <begin position="333"/>
        <end position="413"/>
    </location>
</feature>
<dbReference type="STRING" id="702745.SAMN05421818_10282"/>
<dbReference type="InterPro" id="IPR022719">
    <property type="entry name" value="Motility-assoc_prot_GldM_C"/>
</dbReference>
<accession>A0A1G8BIM6</accession>
<gene>
    <name evidence="5" type="ORF">SAMN05421818_10282</name>
</gene>
<dbReference type="Pfam" id="PF12081">
    <property type="entry name" value="GldM_1st"/>
    <property type="match status" value="1"/>
</dbReference>
<evidence type="ECO:0000259" key="2">
    <source>
        <dbReference type="Pfam" id="PF12081"/>
    </source>
</evidence>
<dbReference type="Pfam" id="PF21601">
    <property type="entry name" value="GldM_2nd"/>
    <property type="match status" value="1"/>
</dbReference>
<dbReference type="RefSeq" id="WP_090405073.1">
    <property type="nucleotide sequence ID" value="NZ_FNDQ01000002.1"/>
</dbReference>
<reference evidence="6" key="1">
    <citation type="submission" date="2016-10" db="EMBL/GenBank/DDBJ databases">
        <authorList>
            <person name="Varghese N."/>
            <person name="Submissions S."/>
        </authorList>
    </citation>
    <scope>NUCLEOTIDE SEQUENCE [LARGE SCALE GENOMIC DNA]</scope>
    <source>
        <strain evidence="6">DSM 23313</strain>
    </source>
</reference>
<sequence length="520" mass="56695">MAKQKLTPRQKMINLMYLVFIAMMALQMSKEVLSAFGMVNEKFESANSAAILSNDELLNGLGEKATDDPTRFKGPYEIAKKVSGITKEFYAYVDQLKSGITESFEGERTADGKLPAERMDKGDLIDAAWFAGDNYSEEGQAFINAIEKYKTDIKTVLADTKFQPIVIDLDNRFDINDVKDSQGITKPYLNYNFQGFPAIATLTKLSTMQNDAKVIEHEIYNSLLGNTLTQAASMRNYEAFVISDKSTYFAGEAFKGKVVLGRYDKSTVPTKVTVNGQTIDLNKSLSEGQVNLNFNTGNVGEHDIKGLFTFMEEGSPVEIPIKGNYVVVPKPNSANISADKMNVVYRGVANPLTISFAGISDDKVVASAPGLSKAGRVGAYILNPQAGREVSINVSGTLPDGQRVSDSKVFRIKDIPSPRGTVRGEYAAKGPKSNLEIVTVGAKLDDFDFDVNLTVTSFVLQVPGEPSVVVAGNRMNDRAKAAIRRARIGDIVVISDIKVRLEGAGNYALKKTAPCTFEIN</sequence>
<evidence type="ECO:0000313" key="6">
    <source>
        <dbReference type="Proteomes" id="UP000243588"/>
    </source>
</evidence>